<dbReference type="PRINTS" id="PR00092">
    <property type="entry name" value="TYROSINASE"/>
</dbReference>
<evidence type="ECO:0000256" key="3">
    <source>
        <dbReference type="SAM" id="SignalP"/>
    </source>
</evidence>
<gene>
    <name evidence="5" type="ORF">GCG54_00002753</name>
</gene>
<dbReference type="Gene3D" id="1.10.1280.10">
    <property type="entry name" value="Di-copper center containing domain from catechol oxidase"/>
    <property type="match status" value="1"/>
</dbReference>
<sequence>MKPLSVFVSHFLALASVRGVASAPSNNTSPTCCRNPLVRHEWRQLSLEQRLDYIGAVKCLMSLPSEGNELWPGARSRYDDFQGLHIRVTEQVHFNPLVSQLSFLLTGSSWHRWLLYLFESELRNKCSYQGGLPYWDISLDNTAESFVDSPIFDNAYGFGGNGPYIQDLSDPEEFPTKTPTEIPNRTGGGCVREGPFANLTVPMGLGASVEYQPHCLRRDFSPTLVAAALADEVIDRALSASIFDEFNHHIQGYSFEASGITLHAGMHLGIGGQVGENADMYSSPGDPIFYFIHSALDKIWNDWQRRDWPARKTAIGGPDAMFAYPFNFFGDVPYENITLQYPLSFPKFGKDMVVSDVMDIRGGPFCYEYQ</sequence>
<feature type="signal peptide" evidence="3">
    <location>
        <begin position="1"/>
        <end position="22"/>
    </location>
</feature>
<dbReference type="InterPro" id="IPR050316">
    <property type="entry name" value="Tyrosinase/Hemocyanin"/>
</dbReference>
<protein>
    <submittedName>
        <fullName evidence="5">Tyrosinase-like protein orsC</fullName>
    </submittedName>
</protein>
<proteinExistence type="predicted"/>
<dbReference type="PANTHER" id="PTHR11474">
    <property type="entry name" value="TYROSINASE FAMILY MEMBER"/>
    <property type="match status" value="1"/>
</dbReference>
<keyword evidence="3" id="KW-0732">Signal</keyword>
<comment type="caution">
    <text evidence="5">The sequence shown here is derived from an EMBL/GenBank/DDBJ whole genome shotgun (WGS) entry which is preliminary data.</text>
</comment>
<evidence type="ECO:0000259" key="4">
    <source>
        <dbReference type="PROSITE" id="PS00498"/>
    </source>
</evidence>
<dbReference type="GeneID" id="69009914"/>
<dbReference type="GO" id="GO:0016491">
    <property type="term" value="F:oxidoreductase activity"/>
    <property type="evidence" value="ECO:0007669"/>
    <property type="project" value="InterPro"/>
</dbReference>
<evidence type="ECO:0000256" key="2">
    <source>
        <dbReference type="ARBA" id="ARBA00023008"/>
    </source>
</evidence>
<dbReference type="Proteomes" id="UP000613401">
    <property type="component" value="Unassembled WGS sequence"/>
</dbReference>
<keyword evidence="6" id="KW-1185">Reference proteome</keyword>
<evidence type="ECO:0000256" key="1">
    <source>
        <dbReference type="ARBA" id="ARBA00022723"/>
    </source>
</evidence>
<dbReference type="Pfam" id="PF00264">
    <property type="entry name" value="Tyrosinase"/>
    <property type="match status" value="1"/>
</dbReference>
<organism evidence="5 6">
    <name type="scientific">Colletotrichum gloeosporioides</name>
    <name type="common">Anthracnose fungus</name>
    <name type="synonym">Glomerella cingulata</name>
    <dbReference type="NCBI Taxonomy" id="474922"/>
    <lineage>
        <taxon>Eukaryota</taxon>
        <taxon>Fungi</taxon>
        <taxon>Dikarya</taxon>
        <taxon>Ascomycota</taxon>
        <taxon>Pezizomycotina</taxon>
        <taxon>Sordariomycetes</taxon>
        <taxon>Hypocreomycetidae</taxon>
        <taxon>Glomerellales</taxon>
        <taxon>Glomerellaceae</taxon>
        <taxon>Colletotrichum</taxon>
        <taxon>Colletotrichum gloeosporioides species complex</taxon>
    </lineage>
</organism>
<keyword evidence="2" id="KW-0186">Copper</keyword>
<name>A0A8H4CUC1_COLGL</name>
<feature type="chain" id="PRO_5034181177" evidence="3">
    <location>
        <begin position="23"/>
        <end position="370"/>
    </location>
</feature>
<keyword evidence="1" id="KW-0479">Metal-binding</keyword>
<dbReference type="SUPFAM" id="SSF48056">
    <property type="entry name" value="Di-copper centre-containing domain"/>
    <property type="match status" value="1"/>
</dbReference>
<dbReference type="InterPro" id="IPR002227">
    <property type="entry name" value="Tyrosinase_Cu-bd"/>
</dbReference>
<dbReference type="PROSITE" id="PS00498">
    <property type="entry name" value="TYROSINASE_2"/>
    <property type="match status" value="1"/>
</dbReference>
<dbReference type="EMBL" id="WVTB01000013">
    <property type="protein sequence ID" value="KAF3810295.1"/>
    <property type="molecule type" value="Genomic_DNA"/>
</dbReference>
<dbReference type="PANTHER" id="PTHR11474:SF126">
    <property type="entry name" value="TYROSINASE-LIKE PROTEIN TYR-1-RELATED"/>
    <property type="match status" value="1"/>
</dbReference>
<dbReference type="InterPro" id="IPR008922">
    <property type="entry name" value="Di-copper_centre_dom_sf"/>
</dbReference>
<accession>A0A8H4CUC1</accession>
<evidence type="ECO:0000313" key="6">
    <source>
        <dbReference type="Proteomes" id="UP000613401"/>
    </source>
</evidence>
<dbReference type="RefSeq" id="XP_045269454.1">
    <property type="nucleotide sequence ID" value="XM_045402836.1"/>
</dbReference>
<dbReference type="GO" id="GO:0046872">
    <property type="term" value="F:metal ion binding"/>
    <property type="evidence" value="ECO:0007669"/>
    <property type="project" value="UniProtKB-KW"/>
</dbReference>
<dbReference type="AlphaFoldDB" id="A0A8H4CUC1"/>
<evidence type="ECO:0000313" key="5">
    <source>
        <dbReference type="EMBL" id="KAF3810295.1"/>
    </source>
</evidence>
<reference evidence="5" key="2">
    <citation type="submission" date="2020-03" db="EMBL/GenBank/DDBJ databases">
        <authorList>
            <person name="Fu F.-F."/>
            <person name="Chen J."/>
        </authorList>
    </citation>
    <scope>NUCLEOTIDE SEQUENCE</scope>
    <source>
        <strain evidence="5">Lc1</strain>
    </source>
</reference>
<feature type="domain" description="Tyrosinase copper-binding" evidence="4">
    <location>
        <begin position="286"/>
        <end position="297"/>
    </location>
</feature>
<reference evidence="5" key="1">
    <citation type="journal article" date="2020" name="Phytopathology">
        <title>Genome sequence and comparative analysis of Colletotrichum gloeosporioides isolated from Liriodendron leaves.</title>
        <authorList>
            <person name="Fu F.F."/>
            <person name="Hao Z."/>
            <person name="Wang P."/>
            <person name="Lu Y."/>
            <person name="Xue L.J."/>
            <person name="Wei G."/>
            <person name="Tian Y."/>
            <person name="Baishi H."/>
            <person name="Xu H."/>
            <person name="Shi J."/>
            <person name="Cheng T."/>
            <person name="Wang G."/>
            <person name="Yi Y."/>
            <person name="Chen J."/>
        </authorList>
    </citation>
    <scope>NUCLEOTIDE SEQUENCE</scope>
    <source>
        <strain evidence="5">Lc1</strain>
    </source>
</reference>